<dbReference type="InterPro" id="IPR029058">
    <property type="entry name" value="AB_hydrolase_fold"/>
</dbReference>
<feature type="domain" description="AB hydrolase-1" evidence="2">
    <location>
        <begin position="48"/>
        <end position="265"/>
    </location>
</feature>
<dbReference type="PANTHER" id="PTHR43798">
    <property type="entry name" value="MONOACYLGLYCEROL LIPASE"/>
    <property type="match status" value="1"/>
</dbReference>
<dbReference type="PRINTS" id="PR00111">
    <property type="entry name" value="ABHYDROLASE"/>
</dbReference>
<reference evidence="4" key="1">
    <citation type="journal article" date="2019" name="Int. J. Syst. Evol. Microbiol.">
        <title>The Global Catalogue of Microorganisms (GCM) 10K type strain sequencing project: providing services to taxonomists for standard genome sequencing and annotation.</title>
        <authorList>
            <consortium name="The Broad Institute Genomics Platform"/>
            <consortium name="The Broad Institute Genome Sequencing Center for Infectious Disease"/>
            <person name="Wu L."/>
            <person name="Ma J."/>
        </authorList>
    </citation>
    <scope>NUCLEOTIDE SEQUENCE [LARGE SCALE GENOMIC DNA]</scope>
    <source>
        <strain evidence="4">CGMCC 4.7426</strain>
    </source>
</reference>
<dbReference type="Gene3D" id="6.10.140.700">
    <property type="match status" value="1"/>
</dbReference>
<dbReference type="PANTHER" id="PTHR43798:SF31">
    <property type="entry name" value="AB HYDROLASE SUPERFAMILY PROTEIN YCLE"/>
    <property type="match status" value="1"/>
</dbReference>
<sequence length="290" mass="33668">MWQQKIIITDRGQFEVFVAGQGVPLCVTHLYSEFNERGNYFADMFVENFTVYLVNLKGAGNSSSISLDKELSMRETVKDLEAIRIALNLEKWSFAGHSTGGILGLIYAANYPDLLNRLMVGGASATNDYMEHKDSMYSYKNSKNARLKEIFSILNSSEATREEKQQASREWTEMSLYDPTRFDKYFSKPSSGKVVRKRLDYYSYEELPNYDIRDDIQNITTPTIVYCGKHDSQCPLVYSEEIHRLAPDSKLYIFEKSNHSPFLEEKEKFKEMVRDFWKLNITKNLMQSDE</sequence>
<evidence type="ECO:0000313" key="3">
    <source>
        <dbReference type="EMBL" id="MFC4559201.1"/>
    </source>
</evidence>
<evidence type="ECO:0000259" key="2">
    <source>
        <dbReference type="Pfam" id="PF00561"/>
    </source>
</evidence>
<protein>
    <submittedName>
        <fullName evidence="3">Alpha/beta fold hydrolase</fullName>
    </submittedName>
</protein>
<keyword evidence="1 3" id="KW-0378">Hydrolase</keyword>
<organism evidence="3 4">
    <name type="scientific">Virgibacillus kekensis</name>
    <dbReference type="NCBI Taxonomy" id="202261"/>
    <lineage>
        <taxon>Bacteria</taxon>
        <taxon>Bacillati</taxon>
        <taxon>Bacillota</taxon>
        <taxon>Bacilli</taxon>
        <taxon>Bacillales</taxon>
        <taxon>Bacillaceae</taxon>
        <taxon>Virgibacillus</taxon>
    </lineage>
</organism>
<dbReference type="Proteomes" id="UP001595989">
    <property type="component" value="Unassembled WGS sequence"/>
</dbReference>
<dbReference type="SUPFAM" id="SSF53474">
    <property type="entry name" value="alpha/beta-Hydrolases"/>
    <property type="match status" value="1"/>
</dbReference>
<keyword evidence="4" id="KW-1185">Reference proteome</keyword>
<dbReference type="EMBL" id="JBHSFU010000007">
    <property type="protein sequence ID" value="MFC4559201.1"/>
    <property type="molecule type" value="Genomic_DNA"/>
</dbReference>
<comment type="caution">
    <text evidence="3">The sequence shown here is derived from an EMBL/GenBank/DDBJ whole genome shotgun (WGS) entry which is preliminary data.</text>
</comment>
<proteinExistence type="predicted"/>
<evidence type="ECO:0000313" key="4">
    <source>
        <dbReference type="Proteomes" id="UP001595989"/>
    </source>
</evidence>
<dbReference type="GO" id="GO:0016787">
    <property type="term" value="F:hydrolase activity"/>
    <property type="evidence" value="ECO:0007669"/>
    <property type="project" value="UniProtKB-KW"/>
</dbReference>
<gene>
    <name evidence="3" type="ORF">ACFO3D_13460</name>
</gene>
<accession>A0ABV9DK54</accession>
<dbReference type="RefSeq" id="WP_390296860.1">
    <property type="nucleotide sequence ID" value="NZ_JBHSFU010000007.1"/>
</dbReference>
<dbReference type="Pfam" id="PF00561">
    <property type="entry name" value="Abhydrolase_1"/>
    <property type="match status" value="1"/>
</dbReference>
<name>A0ABV9DK54_9BACI</name>
<dbReference type="InterPro" id="IPR050266">
    <property type="entry name" value="AB_hydrolase_sf"/>
</dbReference>
<dbReference type="Gene3D" id="3.40.50.1820">
    <property type="entry name" value="alpha/beta hydrolase"/>
    <property type="match status" value="1"/>
</dbReference>
<evidence type="ECO:0000256" key="1">
    <source>
        <dbReference type="ARBA" id="ARBA00022801"/>
    </source>
</evidence>
<dbReference type="InterPro" id="IPR000073">
    <property type="entry name" value="AB_hydrolase_1"/>
</dbReference>